<dbReference type="AlphaFoldDB" id="A0A6G2BF50"/>
<protein>
    <submittedName>
        <fullName evidence="3">ATP-binding protein</fullName>
    </submittedName>
</protein>
<dbReference type="Pfam" id="PF13581">
    <property type="entry name" value="HATPase_c_2"/>
    <property type="match status" value="1"/>
</dbReference>
<proteinExistence type="predicted"/>
<keyword evidence="1" id="KW-0808">Transferase</keyword>
<comment type="caution">
    <text evidence="3">The sequence shown here is derived from an EMBL/GenBank/DDBJ whole genome shotgun (WGS) entry which is preliminary data.</text>
</comment>
<dbReference type="PANTHER" id="PTHR35526:SF3">
    <property type="entry name" value="ANTI-SIGMA-F FACTOR RSBW"/>
    <property type="match status" value="1"/>
</dbReference>
<dbReference type="PANTHER" id="PTHR35526">
    <property type="entry name" value="ANTI-SIGMA-F FACTOR RSBW-RELATED"/>
    <property type="match status" value="1"/>
</dbReference>
<feature type="domain" description="Histidine kinase/HSP90-like ATPase" evidence="2">
    <location>
        <begin position="5"/>
        <end position="109"/>
    </location>
</feature>
<keyword evidence="1" id="KW-0723">Serine/threonine-protein kinase</keyword>
<keyword evidence="3" id="KW-0547">Nucleotide-binding</keyword>
<dbReference type="EMBL" id="WIXO01000001">
    <property type="protein sequence ID" value="MTE20532.1"/>
    <property type="molecule type" value="Genomic_DNA"/>
</dbReference>
<evidence type="ECO:0000313" key="4">
    <source>
        <dbReference type="Proteomes" id="UP000473014"/>
    </source>
</evidence>
<organism evidence="3 4">
    <name type="scientific">Streptomyces taklimakanensis</name>
    <dbReference type="NCBI Taxonomy" id="2569853"/>
    <lineage>
        <taxon>Bacteria</taxon>
        <taxon>Bacillati</taxon>
        <taxon>Actinomycetota</taxon>
        <taxon>Actinomycetes</taxon>
        <taxon>Kitasatosporales</taxon>
        <taxon>Streptomycetaceae</taxon>
        <taxon>Streptomyces</taxon>
    </lineage>
</organism>
<sequence length="116" mass="12134">MLTVAHLTDWGLPTESAAQVVAELACNAVVHGRVLGRDFRLGLRVTGEGDGSGATLRIEVADARGDRHPTVPRPPVSDGAESGRGLLLVQALADRWGVEAGPPPRKTVRAEIALPS</sequence>
<dbReference type="CDD" id="cd16936">
    <property type="entry name" value="HATPase_RsbW-like"/>
    <property type="match status" value="1"/>
</dbReference>
<evidence type="ECO:0000256" key="1">
    <source>
        <dbReference type="ARBA" id="ARBA00022527"/>
    </source>
</evidence>
<dbReference type="GO" id="GO:0005524">
    <property type="term" value="F:ATP binding"/>
    <property type="evidence" value="ECO:0007669"/>
    <property type="project" value="UniProtKB-KW"/>
</dbReference>
<evidence type="ECO:0000313" key="3">
    <source>
        <dbReference type="EMBL" id="MTE20532.1"/>
    </source>
</evidence>
<keyword evidence="1" id="KW-0418">Kinase</keyword>
<name>A0A6G2BF50_9ACTN</name>
<dbReference type="SUPFAM" id="SSF55874">
    <property type="entry name" value="ATPase domain of HSP90 chaperone/DNA topoisomerase II/histidine kinase"/>
    <property type="match status" value="1"/>
</dbReference>
<dbReference type="InterPro" id="IPR036890">
    <property type="entry name" value="HATPase_C_sf"/>
</dbReference>
<accession>A0A6G2BF50</accession>
<dbReference type="Gene3D" id="3.30.565.10">
    <property type="entry name" value="Histidine kinase-like ATPase, C-terminal domain"/>
    <property type="match status" value="1"/>
</dbReference>
<evidence type="ECO:0000259" key="2">
    <source>
        <dbReference type="Pfam" id="PF13581"/>
    </source>
</evidence>
<keyword evidence="3" id="KW-0067">ATP-binding</keyword>
<dbReference type="GO" id="GO:0004674">
    <property type="term" value="F:protein serine/threonine kinase activity"/>
    <property type="evidence" value="ECO:0007669"/>
    <property type="project" value="UniProtKB-KW"/>
</dbReference>
<dbReference type="InterPro" id="IPR050267">
    <property type="entry name" value="Anti-sigma-factor_SerPK"/>
</dbReference>
<dbReference type="Proteomes" id="UP000473014">
    <property type="component" value="Unassembled WGS sequence"/>
</dbReference>
<gene>
    <name evidence="3" type="ORF">F0L17_15745</name>
</gene>
<dbReference type="InterPro" id="IPR003594">
    <property type="entry name" value="HATPase_dom"/>
</dbReference>
<dbReference type="OrthoDB" id="3473697at2"/>
<reference evidence="3 4" key="1">
    <citation type="submission" date="2019-11" db="EMBL/GenBank/DDBJ databases">
        <authorList>
            <person name="Yuan L."/>
        </authorList>
    </citation>
    <scope>NUCLEOTIDE SEQUENCE [LARGE SCALE GENOMIC DNA]</scope>
    <source>
        <strain evidence="3 4">TRM43335</strain>
    </source>
</reference>
<keyword evidence="4" id="KW-1185">Reference proteome</keyword>